<evidence type="ECO:0000313" key="2">
    <source>
        <dbReference type="Proteomes" id="UP001153203"/>
    </source>
</evidence>
<reference evidence="1" key="1">
    <citation type="submission" date="2022-06" db="EMBL/GenBank/DDBJ databases">
        <title>Lactococcus from bovine mastitis in China.</title>
        <authorList>
            <person name="Lin Y."/>
            <person name="Han B."/>
        </authorList>
    </citation>
    <scope>NUCLEOTIDE SEQUENCE</scope>
    <source>
        <strain evidence="1">Hebei-B-39</strain>
    </source>
</reference>
<name>A0A9X4P557_9LACT</name>
<evidence type="ECO:0000313" key="1">
    <source>
        <dbReference type="EMBL" id="MDG6192413.1"/>
    </source>
</evidence>
<protein>
    <submittedName>
        <fullName evidence="1">Uncharacterized protein</fullName>
    </submittedName>
</protein>
<dbReference type="RefSeq" id="WP_279363326.1">
    <property type="nucleotide sequence ID" value="NZ_JAMWGA010000004.1"/>
</dbReference>
<comment type="caution">
    <text evidence="1">The sequence shown here is derived from an EMBL/GenBank/DDBJ whole genome shotgun (WGS) entry which is preliminary data.</text>
</comment>
<dbReference type="Proteomes" id="UP001153203">
    <property type="component" value="Unassembled WGS sequence"/>
</dbReference>
<organism evidence="1 2">
    <name type="scientific">Lactococcus formosensis</name>
    <dbReference type="NCBI Taxonomy" id="1281486"/>
    <lineage>
        <taxon>Bacteria</taxon>
        <taxon>Bacillati</taxon>
        <taxon>Bacillota</taxon>
        <taxon>Bacilli</taxon>
        <taxon>Lactobacillales</taxon>
        <taxon>Streptococcaceae</taxon>
        <taxon>Lactococcus</taxon>
    </lineage>
</organism>
<proteinExistence type="predicted"/>
<gene>
    <name evidence="1" type="ORF">NF708_00135</name>
</gene>
<dbReference type="AlphaFoldDB" id="A0A9X4P557"/>
<dbReference type="EMBL" id="JAMWGI010000001">
    <property type="protein sequence ID" value="MDG6192413.1"/>
    <property type="molecule type" value="Genomic_DNA"/>
</dbReference>
<accession>A0A9X4P557</accession>
<sequence length="103" mass="12832">MSKAKITKDEFTRFERLFFKVWHVYEFVQDKYYSFSDTEIEHLNNTLEQFKKEHPREHDIIIRHYLKRVYYTTIAREQGVSEGYIRKLCKNGAYYFLRLYDEK</sequence>